<evidence type="ECO:0000313" key="12">
    <source>
        <dbReference type="EMBL" id="QCK84888.1"/>
    </source>
</evidence>
<gene>
    <name evidence="12" type="ORF">E8L99_03370</name>
</gene>
<dbReference type="CDD" id="cd06225">
    <property type="entry name" value="HAMP"/>
    <property type="match status" value="1"/>
</dbReference>
<dbReference type="GO" id="GO:0006935">
    <property type="term" value="P:chemotaxis"/>
    <property type="evidence" value="ECO:0007669"/>
    <property type="project" value="UniProtKB-KW"/>
</dbReference>
<dbReference type="Gene3D" id="1.10.8.500">
    <property type="entry name" value="HAMP domain in histidine kinase"/>
    <property type="match status" value="1"/>
</dbReference>
<dbReference type="InterPro" id="IPR033479">
    <property type="entry name" value="dCache_1"/>
</dbReference>
<dbReference type="PROSITE" id="PS50111">
    <property type="entry name" value="CHEMOTAXIS_TRANSDUC_2"/>
    <property type="match status" value="1"/>
</dbReference>
<keyword evidence="5" id="KW-1133">Transmembrane helix</keyword>
<evidence type="ECO:0000256" key="4">
    <source>
        <dbReference type="ARBA" id="ARBA00022692"/>
    </source>
</evidence>
<evidence type="ECO:0000256" key="7">
    <source>
        <dbReference type="ARBA" id="ARBA00023224"/>
    </source>
</evidence>
<feature type="domain" description="HAMP" evidence="11">
    <location>
        <begin position="378"/>
        <end position="431"/>
    </location>
</feature>
<dbReference type="PANTHER" id="PTHR32089:SF112">
    <property type="entry name" value="LYSOZYME-LIKE PROTEIN-RELATED"/>
    <property type="match status" value="1"/>
</dbReference>
<keyword evidence="7 9" id="KW-0807">Transducer</keyword>
<dbReference type="EMBL" id="CP039865">
    <property type="protein sequence ID" value="QCK84888.1"/>
    <property type="molecule type" value="Genomic_DNA"/>
</dbReference>
<dbReference type="InterPro" id="IPR004090">
    <property type="entry name" value="Chemotax_Me-accpt_rcpt"/>
</dbReference>
<dbReference type="GO" id="GO:0004888">
    <property type="term" value="F:transmembrane signaling receptor activity"/>
    <property type="evidence" value="ECO:0007669"/>
    <property type="project" value="InterPro"/>
</dbReference>
<dbReference type="Pfam" id="PF00672">
    <property type="entry name" value="HAMP"/>
    <property type="match status" value="1"/>
</dbReference>
<dbReference type="Gene3D" id="1.10.287.950">
    <property type="entry name" value="Methyl-accepting chemotaxis protein"/>
    <property type="match status" value="1"/>
</dbReference>
<dbReference type="Pfam" id="PF02743">
    <property type="entry name" value="dCache_1"/>
    <property type="match status" value="1"/>
</dbReference>
<protein>
    <submittedName>
        <fullName evidence="12">HAMP domain-containing protein</fullName>
    </submittedName>
</protein>
<dbReference type="InterPro" id="IPR004089">
    <property type="entry name" value="MCPsignal_dom"/>
</dbReference>
<evidence type="ECO:0000259" key="10">
    <source>
        <dbReference type="PROSITE" id="PS50111"/>
    </source>
</evidence>
<dbReference type="OrthoDB" id="354287at2"/>
<reference evidence="12 13" key="1">
    <citation type="submission" date="2019-04" db="EMBL/GenBank/DDBJ databases">
        <title>Phreatobacter aquaticus sp. nov.</title>
        <authorList>
            <person name="Choi A."/>
            <person name="Baek K."/>
        </authorList>
    </citation>
    <scope>NUCLEOTIDE SEQUENCE [LARGE SCALE GENOMIC DNA]</scope>
    <source>
        <strain evidence="12 13">NMCR1094</strain>
    </source>
</reference>
<dbReference type="Gene3D" id="3.30.450.20">
    <property type="entry name" value="PAS domain"/>
    <property type="match status" value="1"/>
</dbReference>
<evidence type="ECO:0000256" key="8">
    <source>
        <dbReference type="ARBA" id="ARBA00029447"/>
    </source>
</evidence>
<dbReference type="Proteomes" id="UP000298588">
    <property type="component" value="Chromosome"/>
</dbReference>
<evidence type="ECO:0000256" key="3">
    <source>
        <dbReference type="ARBA" id="ARBA00022500"/>
    </source>
</evidence>
<dbReference type="PANTHER" id="PTHR32089">
    <property type="entry name" value="METHYL-ACCEPTING CHEMOTAXIS PROTEIN MCPB"/>
    <property type="match status" value="1"/>
</dbReference>
<evidence type="ECO:0000256" key="1">
    <source>
        <dbReference type="ARBA" id="ARBA00004651"/>
    </source>
</evidence>
<dbReference type="SMART" id="SM00304">
    <property type="entry name" value="HAMP"/>
    <property type="match status" value="1"/>
</dbReference>
<dbReference type="SUPFAM" id="SSF58104">
    <property type="entry name" value="Methyl-accepting chemotaxis protein (MCP) signaling domain"/>
    <property type="match status" value="1"/>
</dbReference>
<keyword evidence="4" id="KW-0812">Transmembrane</keyword>
<comment type="subcellular location">
    <subcellularLocation>
        <location evidence="1">Cell membrane</location>
        <topology evidence="1">Multi-pass membrane protein</topology>
    </subcellularLocation>
</comment>
<keyword evidence="6" id="KW-0472">Membrane</keyword>
<evidence type="ECO:0000313" key="13">
    <source>
        <dbReference type="Proteomes" id="UP000298588"/>
    </source>
</evidence>
<dbReference type="GO" id="GO:0005886">
    <property type="term" value="C:plasma membrane"/>
    <property type="evidence" value="ECO:0007669"/>
    <property type="project" value="UniProtKB-SubCell"/>
</dbReference>
<evidence type="ECO:0000256" key="9">
    <source>
        <dbReference type="PROSITE-ProRule" id="PRU00284"/>
    </source>
</evidence>
<dbReference type="InterPro" id="IPR003660">
    <property type="entry name" value="HAMP_dom"/>
</dbReference>
<dbReference type="KEGG" id="paqt:E8L99_03370"/>
<dbReference type="PRINTS" id="PR00260">
    <property type="entry name" value="CHEMTRNSDUCR"/>
</dbReference>
<comment type="similarity">
    <text evidence="8">Belongs to the methyl-accepting chemotaxis (MCP) protein family.</text>
</comment>
<dbReference type="Gene3D" id="2.40.10.220">
    <property type="entry name" value="predicted glycosyltransferase like domains"/>
    <property type="match status" value="1"/>
</dbReference>
<proteinExistence type="inferred from homology"/>
<organism evidence="12 13">
    <name type="scientific">Phreatobacter aquaticus</name>
    <dbReference type="NCBI Taxonomy" id="2570229"/>
    <lineage>
        <taxon>Bacteria</taxon>
        <taxon>Pseudomonadati</taxon>
        <taxon>Pseudomonadota</taxon>
        <taxon>Alphaproteobacteria</taxon>
        <taxon>Hyphomicrobiales</taxon>
        <taxon>Phreatobacteraceae</taxon>
        <taxon>Phreatobacter</taxon>
    </lineage>
</organism>
<dbReference type="SMART" id="SM00283">
    <property type="entry name" value="MA"/>
    <property type="match status" value="1"/>
</dbReference>
<name>A0A4D7QCI7_9HYPH</name>
<keyword evidence="3" id="KW-0145">Chemotaxis</keyword>
<dbReference type="Pfam" id="PF00015">
    <property type="entry name" value="MCPsignal"/>
    <property type="match status" value="1"/>
</dbReference>
<evidence type="ECO:0000256" key="6">
    <source>
        <dbReference type="ARBA" id="ARBA00023136"/>
    </source>
</evidence>
<dbReference type="InterPro" id="IPR009875">
    <property type="entry name" value="PilZ_domain"/>
</dbReference>
<evidence type="ECO:0000259" key="11">
    <source>
        <dbReference type="PROSITE" id="PS50885"/>
    </source>
</evidence>
<dbReference type="GO" id="GO:0007165">
    <property type="term" value="P:signal transduction"/>
    <property type="evidence" value="ECO:0007669"/>
    <property type="project" value="UniProtKB-KW"/>
</dbReference>
<dbReference type="AlphaFoldDB" id="A0A4D7QCI7"/>
<evidence type="ECO:0000256" key="5">
    <source>
        <dbReference type="ARBA" id="ARBA00022989"/>
    </source>
</evidence>
<accession>A0A4D7QCI7</accession>
<dbReference type="SUPFAM" id="SSF141371">
    <property type="entry name" value="PilZ domain-like"/>
    <property type="match status" value="1"/>
</dbReference>
<keyword evidence="2" id="KW-1003">Cell membrane</keyword>
<sequence length="820" mass="86335">MKCPRLQKDRPMRVADIRMSIKIPALVVVCAALTAIILGVSAFVTARSNTVNMLTVALSSVATDRQKALESYFNAIKEDTSLIGGSAIAADALASFSAAWREMGANSGPRLQQLYIEANPNPNGKKDELDDAGDGSRFSREHARLHPWFHRLQRERGYYDVFVFDREGNVIYTVFKELDFGTNVLTGQWKDTDLGAVYRAAMASGTAGSVHVSDFRPYAPSENVPASFIATPIMGPDGKPMGVFAFQMPVDRINAVMNATHGLGQTGDAFIVGSDGLMRSNSRFSATGDSTILKTRIESEAVTQAIQGRNGQSAMSYRGESALATAVPFRFGDLTWAVVATRGEAEDMAPVVALRNNVALASLLILAVIGLLGYVVARSLTRPIVSLVGEMRSLADGDNDIALADVARGDEIGAMNRAVAVFRDNAVERQKLEGEALQAQSTEVARQRHVEKLIVDFQSVVTVVMTELTSQIGSMGRSADTLLGAATTTTSEAGSAARAADNAAASAQAVAAATEELGSCVREIAQQAQRASVVVGETTVQGQQTDQEVSGLVALAERIGAIIGLIRNIAEQTNLLALNATIEAARAGEAGKGFAVVASEVKALATQTARATEEIATQVAGIQSSTQSAVSSIRGIIGRIGEINMFTSSIASAVEEQEAATRDIAANVAIAADGSMVVSDNVRAVTAAAGETGREAALVSDGARLLGEAQSRLAQAVETFLKGVEADVNERRKAIRRPADVVVPLTSGNSSRDVRLADISLIGCRVEPAADLAMGHKVSVLLDGRDVSAEVVRVDAEGAGLQFMQRLGRIPTMRSVGMAA</sequence>
<dbReference type="Pfam" id="PF07238">
    <property type="entry name" value="PilZ"/>
    <property type="match status" value="1"/>
</dbReference>
<dbReference type="PROSITE" id="PS50885">
    <property type="entry name" value="HAMP"/>
    <property type="match status" value="1"/>
</dbReference>
<dbReference type="GO" id="GO:0035438">
    <property type="term" value="F:cyclic-di-GMP binding"/>
    <property type="evidence" value="ECO:0007669"/>
    <property type="project" value="InterPro"/>
</dbReference>
<feature type="domain" description="Methyl-accepting transducer" evidence="10">
    <location>
        <begin position="471"/>
        <end position="700"/>
    </location>
</feature>
<keyword evidence="13" id="KW-1185">Reference proteome</keyword>
<evidence type="ECO:0000256" key="2">
    <source>
        <dbReference type="ARBA" id="ARBA00022475"/>
    </source>
</evidence>